<gene>
    <name evidence="3" type="ORF">MR241_03845</name>
</gene>
<comment type="similarity">
    <text evidence="1">Belongs to the short-chain dehydrogenases/reductases (SDR) family.</text>
</comment>
<dbReference type="PRINTS" id="PR00081">
    <property type="entry name" value="GDHRDH"/>
</dbReference>
<dbReference type="GO" id="GO:0016616">
    <property type="term" value="F:oxidoreductase activity, acting on the CH-OH group of donors, NAD or NADP as acceptor"/>
    <property type="evidence" value="ECO:0007669"/>
    <property type="project" value="TreeGrafter"/>
</dbReference>
<organism evidence="3 4">
    <name type="scientific">Candidatus Colimorpha enterica</name>
    <dbReference type="NCBI Taxonomy" id="3083063"/>
    <lineage>
        <taxon>Bacteria</taxon>
        <taxon>Pseudomonadati</taxon>
        <taxon>Bacteroidota</taxon>
        <taxon>Bacteroidia</taxon>
        <taxon>Bacteroidales</taxon>
        <taxon>Candidatus Colimorpha</taxon>
    </lineage>
</organism>
<dbReference type="Proteomes" id="UP001139365">
    <property type="component" value="Unassembled WGS sequence"/>
</dbReference>
<dbReference type="InterPro" id="IPR036291">
    <property type="entry name" value="NAD(P)-bd_dom_sf"/>
</dbReference>
<dbReference type="PANTHER" id="PTHR42760">
    <property type="entry name" value="SHORT-CHAIN DEHYDROGENASES/REDUCTASES FAMILY MEMBER"/>
    <property type="match status" value="1"/>
</dbReference>
<reference evidence="3 4" key="1">
    <citation type="submission" date="2022-03" db="EMBL/GenBank/DDBJ databases">
        <title>Metagenome-assembled genomes from swine fecal metagenomes.</title>
        <authorList>
            <person name="Holman D.B."/>
            <person name="Kommadath A."/>
        </authorList>
    </citation>
    <scope>NUCLEOTIDE SEQUENCE [LARGE SCALE GENOMIC DNA]</scope>
    <source>
        <strain evidence="3">SUG147</strain>
    </source>
</reference>
<dbReference type="AlphaFoldDB" id="A0AAE3FIA2"/>
<keyword evidence="2" id="KW-0560">Oxidoreductase</keyword>
<dbReference type="Gene3D" id="3.40.50.720">
    <property type="entry name" value="NAD(P)-binding Rossmann-like Domain"/>
    <property type="match status" value="1"/>
</dbReference>
<comment type="caution">
    <text evidence="3">The sequence shown here is derived from an EMBL/GenBank/DDBJ whole genome shotgun (WGS) entry which is preliminary data.</text>
</comment>
<dbReference type="EMBL" id="JALEMU010000061">
    <property type="protein sequence ID" value="MCI5755407.1"/>
    <property type="molecule type" value="Genomic_DNA"/>
</dbReference>
<protein>
    <submittedName>
        <fullName evidence="3">SDR family oxidoreductase</fullName>
    </submittedName>
</protein>
<dbReference type="SUPFAM" id="SSF51735">
    <property type="entry name" value="NAD(P)-binding Rossmann-fold domains"/>
    <property type="match status" value="1"/>
</dbReference>
<proteinExistence type="inferred from homology"/>
<name>A0AAE3FIA2_9BACT</name>
<accession>A0AAE3FIA2</accession>
<evidence type="ECO:0000313" key="3">
    <source>
        <dbReference type="EMBL" id="MCI5755407.1"/>
    </source>
</evidence>
<dbReference type="FunFam" id="3.40.50.720:FF:000084">
    <property type="entry name" value="Short-chain dehydrogenase reductase"/>
    <property type="match status" value="1"/>
</dbReference>
<dbReference type="InterPro" id="IPR002347">
    <property type="entry name" value="SDR_fam"/>
</dbReference>
<sequence length="261" mass="27609">MEFRGKVALLTGATEWLGRDMANAFASHGAAVIVTSRVRDKACRAAEEISEKYGMPALGIGLDVTLPESVAAAADEAYSWKGRIDILVNNSGGGSGKSVGNLFERSYEAISGMINTNLTGTVFMCKAVGRYMAEQKSGRIINIASIAGIVGRDRRMYHRAGKTEQPADYAAAKGGIIALTRDLAAVMAPYGVNVNCISPGGFDKGDLPEEFVRLYSDRTPLARMGRFGQDIAGAALFLAGDGSGYITGHNLVVDGGFSVWQ</sequence>
<evidence type="ECO:0000256" key="1">
    <source>
        <dbReference type="ARBA" id="ARBA00006484"/>
    </source>
</evidence>
<dbReference type="PANTHER" id="PTHR42760:SF133">
    <property type="entry name" value="3-OXOACYL-[ACYL-CARRIER-PROTEIN] REDUCTASE"/>
    <property type="match status" value="1"/>
</dbReference>
<dbReference type="PRINTS" id="PR00080">
    <property type="entry name" value="SDRFAMILY"/>
</dbReference>
<evidence type="ECO:0000313" key="4">
    <source>
        <dbReference type="Proteomes" id="UP001139365"/>
    </source>
</evidence>
<evidence type="ECO:0000256" key="2">
    <source>
        <dbReference type="ARBA" id="ARBA00023002"/>
    </source>
</evidence>
<dbReference type="Pfam" id="PF13561">
    <property type="entry name" value="adh_short_C2"/>
    <property type="match status" value="1"/>
</dbReference>